<reference evidence="1 2" key="1">
    <citation type="journal article" date="2019" name="Int. J. Syst. Evol. Microbiol.">
        <title>The Global Catalogue of Microorganisms (GCM) 10K type strain sequencing project: providing services to taxonomists for standard genome sequencing and annotation.</title>
        <authorList>
            <consortium name="The Broad Institute Genomics Platform"/>
            <consortium name="The Broad Institute Genome Sequencing Center for Infectious Disease"/>
            <person name="Wu L."/>
            <person name="Ma J."/>
        </authorList>
    </citation>
    <scope>NUCLEOTIDE SEQUENCE [LARGE SCALE GENOMIC DNA]</scope>
    <source>
        <strain evidence="1 2">XZGYJ-43</strain>
    </source>
</reference>
<evidence type="ECO:0000313" key="2">
    <source>
        <dbReference type="Proteomes" id="UP001596447"/>
    </source>
</evidence>
<dbReference type="Proteomes" id="UP001596447">
    <property type="component" value="Unassembled WGS sequence"/>
</dbReference>
<evidence type="ECO:0000313" key="1">
    <source>
        <dbReference type="EMBL" id="MFC7201580.1"/>
    </source>
</evidence>
<dbReference type="AlphaFoldDB" id="A0ABD5Z983"/>
<comment type="caution">
    <text evidence="1">The sequence shown here is derived from an EMBL/GenBank/DDBJ whole genome shotgun (WGS) entry which is preliminary data.</text>
</comment>
<evidence type="ECO:0008006" key="3">
    <source>
        <dbReference type="Google" id="ProtNLM"/>
    </source>
</evidence>
<dbReference type="EMBL" id="JBHTAR010000011">
    <property type="protein sequence ID" value="MFC7201580.1"/>
    <property type="molecule type" value="Genomic_DNA"/>
</dbReference>
<gene>
    <name evidence="1" type="ORF">ACFQJ9_19575</name>
</gene>
<dbReference type="RefSeq" id="WP_279528324.1">
    <property type="nucleotide sequence ID" value="NZ_CP122312.1"/>
</dbReference>
<name>A0ABD5Z983_9EURY</name>
<accession>A0ABD5Z983</accession>
<proteinExistence type="predicted"/>
<organism evidence="1 2">
    <name type="scientific">Halospeciosus flavus</name>
    <dbReference type="NCBI Taxonomy" id="3032283"/>
    <lineage>
        <taxon>Archaea</taxon>
        <taxon>Methanobacteriati</taxon>
        <taxon>Methanobacteriota</taxon>
        <taxon>Stenosarchaea group</taxon>
        <taxon>Halobacteria</taxon>
        <taxon>Halobacteriales</taxon>
        <taxon>Halobacteriaceae</taxon>
        <taxon>Halospeciosus</taxon>
    </lineage>
</organism>
<keyword evidence="2" id="KW-1185">Reference proteome</keyword>
<protein>
    <recommendedName>
        <fullName evidence="3">Polyketide cyclase</fullName>
    </recommendedName>
</protein>
<sequence length="155" mass="17834">MSDRHPRYPDVNRRIVERAFPRLREFVRTEGWEEATSDFEHRAPRLTSAHPDHPEAVTYAFKLAPETELNMLDGNVSVKIDVLGDSPAPDTLRRNASRFRTRGFDVETENGRETYEIVWDSWVVDPNDVAAEKTVRAVAERFVTLVKTGHEVLTE</sequence>